<evidence type="ECO:0000313" key="4">
    <source>
        <dbReference type="Proteomes" id="UP000765507"/>
    </source>
</evidence>
<keyword evidence="1" id="KW-0472">Membrane</keyword>
<dbReference type="Proteomes" id="UP000765507">
    <property type="component" value="Unassembled WGS sequence"/>
</dbReference>
<name>A0A8T1S1U3_CHESE</name>
<sequence length="169" mass="18311">TGALPAPIFYLNQTFPWEGDSVLLQCSVFSQATATRVVFCNDGEEISSQRGLEEKFTYNYVHEVSWGSSGNYSCAYEIKQSNNWVNGSQLSPAKYLSVTGSRSSSGGGEEPTRTGLDMSLIIWAARCTLVLLLLVSAPIITFMLEKRGLSEPAGLEETRVGSIRIVGGS</sequence>
<reference evidence="3 4" key="1">
    <citation type="journal article" date="2020" name="G3 (Bethesda)">
        <title>Draft Genome of the Common Snapping Turtle, Chelydra serpentina, a Model for Phenotypic Plasticity in Reptiles.</title>
        <authorList>
            <person name="Das D."/>
            <person name="Singh S.K."/>
            <person name="Bierstedt J."/>
            <person name="Erickson A."/>
            <person name="Galli G.L.J."/>
            <person name="Crossley D.A. 2nd"/>
            <person name="Rhen T."/>
        </authorList>
    </citation>
    <scope>NUCLEOTIDE SEQUENCE [LARGE SCALE GENOMIC DNA]</scope>
    <source>
        <strain evidence="3">KW</strain>
    </source>
</reference>
<feature type="non-terminal residue" evidence="3">
    <location>
        <position position="169"/>
    </location>
</feature>
<dbReference type="Gene3D" id="2.60.40.10">
    <property type="entry name" value="Immunoglobulins"/>
    <property type="match status" value="1"/>
</dbReference>
<organism evidence="3 4">
    <name type="scientific">Chelydra serpentina</name>
    <name type="common">Snapping turtle</name>
    <name type="synonym">Testudo serpentina</name>
    <dbReference type="NCBI Taxonomy" id="8475"/>
    <lineage>
        <taxon>Eukaryota</taxon>
        <taxon>Metazoa</taxon>
        <taxon>Chordata</taxon>
        <taxon>Craniata</taxon>
        <taxon>Vertebrata</taxon>
        <taxon>Euteleostomi</taxon>
        <taxon>Archelosauria</taxon>
        <taxon>Testudinata</taxon>
        <taxon>Testudines</taxon>
        <taxon>Cryptodira</taxon>
        <taxon>Durocryptodira</taxon>
        <taxon>Americhelydia</taxon>
        <taxon>Chelydroidea</taxon>
        <taxon>Chelydridae</taxon>
        <taxon>Chelydra</taxon>
    </lineage>
</organism>
<feature type="transmembrane region" description="Helical" evidence="1">
    <location>
        <begin position="120"/>
        <end position="144"/>
    </location>
</feature>
<dbReference type="InterPro" id="IPR013783">
    <property type="entry name" value="Ig-like_fold"/>
</dbReference>
<dbReference type="InterPro" id="IPR007110">
    <property type="entry name" value="Ig-like_dom"/>
</dbReference>
<evidence type="ECO:0000313" key="3">
    <source>
        <dbReference type="EMBL" id="KAG6922697.1"/>
    </source>
</evidence>
<protein>
    <recommendedName>
        <fullName evidence="2">Ig-like domain-containing protein</fullName>
    </recommendedName>
</protein>
<comment type="caution">
    <text evidence="3">The sequence shown here is derived from an EMBL/GenBank/DDBJ whole genome shotgun (WGS) entry which is preliminary data.</text>
</comment>
<feature type="domain" description="Ig-like" evidence="2">
    <location>
        <begin position="5"/>
        <end position="91"/>
    </location>
</feature>
<keyword evidence="1" id="KW-0812">Transmembrane</keyword>
<dbReference type="PROSITE" id="PS50835">
    <property type="entry name" value="IG_LIKE"/>
    <property type="match status" value="1"/>
</dbReference>
<proteinExistence type="predicted"/>
<dbReference type="Pfam" id="PF13895">
    <property type="entry name" value="Ig_2"/>
    <property type="match status" value="1"/>
</dbReference>
<evidence type="ECO:0000256" key="1">
    <source>
        <dbReference type="SAM" id="Phobius"/>
    </source>
</evidence>
<dbReference type="OrthoDB" id="9397084at2759"/>
<accession>A0A8T1S1U3</accession>
<evidence type="ECO:0000259" key="2">
    <source>
        <dbReference type="PROSITE" id="PS50835"/>
    </source>
</evidence>
<dbReference type="SUPFAM" id="SSF48726">
    <property type="entry name" value="Immunoglobulin"/>
    <property type="match status" value="1"/>
</dbReference>
<dbReference type="AlphaFoldDB" id="A0A8T1S1U3"/>
<dbReference type="InterPro" id="IPR036179">
    <property type="entry name" value="Ig-like_dom_sf"/>
</dbReference>
<gene>
    <name evidence="3" type="ORF">G0U57_001310</name>
</gene>
<keyword evidence="4" id="KW-1185">Reference proteome</keyword>
<dbReference type="EMBL" id="JAHGAV010001183">
    <property type="protein sequence ID" value="KAG6922697.1"/>
    <property type="molecule type" value="Genomic_DNA"/>
</dbReference>
<keyword evidence="1" id="KW-1133">Transmembrane helix</keyword>